<evidence type="ECO:0000256" key="1">
    <source>
        <dbReference type="ARBA" id="ARBA00023015"/>
    </source>
</evidence>
<dbReference type="InterPro" id="IPR036388">
    <property type="entry name" value="WH-like_DNA-bd_sf"/>
</dbReference>
<evidence type="ECO:0000256" key="2">
    <source>
        <dbReference type="ARBA" id="ARBA00023125"/>
    </source>
</evidence>
<reference evidence="5 6" key="1">
    <citation type="journal article" date="2019" name="Int. J. Syst. Evol. Microbiol.">
        <title>The Global Catalogue of Microorganisms (GCM) 10K type strain sequencing project: providing services to taxonomists for standard genome sequencing and annotation.</title>
        <authorList>
            <consortium name="The Broad Institute Genomics Platform"/>
            <consortium name="The Broad Institute Genome Sequencing Center for Infectious Disease"/>
            <person name="Wu L."/>
            <person name="Ma J."/>
        </authorList>
    </citation>
    <scope>NUCLEOTIDE SEQUENCE [LARGE SCALE GENOMIC DNA]</scope>
    <source>
        <strain evidence="5 6">JCM 15313</strain>
    </source>
</reference>
<accession>A0ABN2TE77</accession>
<organism evidence="5 6">
    <name type="scientific">Nocardiopsis rhodophaea</name>
    <dbReference type="NCBI Taxonomy" id="280238"/>
    <lineage>
        <taxon>Bacteria</taxon>
        <taxon>Bacillati</taxon>
        <taxon>Actinomycetota</taxon>
        <taxon>Actinomycetes</taxon>
        <taxon>Streptosporangiales</taxon>
        <taxon>Nocardiopsidaceae</taxon>
        <taxon>Nocardiopsis</taxon>
    </lineage>
</organism>
<dbReference type="InterPro" id="IPR036390">
    <property type="entry name" value="WH_DNA-bd_sf"/>
</dbReference>
<dbReference type="InterPro" id="IPR019888">
    <property type="entry name" value="Tscrpt_reg_AsnC-like"/>
</dbReference>
<dbReference type="PANTHER" id="PTHR30154">
    <property type="entry name" value="LEUCINE-RESPONSIVE REGULATORY PROTEIN"/>
    <property type="match status" value="1"/>
</dbReference>
<dbReference type="PANTHER" id="PTHR30154:SF54">
    <property type="entry name" value="POSSIBLE TRANSCRIPTIONAL REGULATORY PROTEIN (PROBABLY LRP_ASNC-FAMILY)"/>
    <property type="match status" value="1"/>
</dbReference>
<dbReference type="PRINTS" id="PR00033">
    <property type="entry name" value="HTHASNC"/>
</dbReference>
<keyword evidence="6" id="KW-1185">Reference proteome</keyword>
<dbReference type="SMART" id="SM00344">
    <property type="entry name" value="HTH_ASNC"/>
    <property type="match status" value="1"/>
</dbReference>
<keyword evidence="3" id="KW-0804">Transcription</keyword>
<gene>
    <name evidence="5" type="ORF">GCM10009799_37620</name>
</gene>
<dbReference type="Gene3D" id="1.10.10.10">
    <property type="entry name" value="Winged helix-like DNA-binding domain superfamily/Winged helix DNA-binding domain"/>
    <property type="match status" value="1"/>
</dbReference>
<evidence type="ECO:0000259" key="4">
    <source>
        <dbReference type="PROSITE" id="PS50956"/>
    </source>
</evidence>
<comment type="caution">
    <text evidence="5">The sequence shown here is derived from an EMBL/GenBank/DDBJ whole genome shotgun (WGS) entry which is preliminary data.</text>
</comment>
<dbReference type="EMBL" id="BAAAPC010000017">
    <property type="protein sequence ID" value="GAA2006611.1"/>
    <property type="molecule type" value="Genomic_DNA"/>
</dbReference>
<evidence type="ECO:0000256" key="3">
    <source>
        <dbReference type="ARBA" id="ARBA00023163"/>
    </source>
</evidence>
<dbReference type="SUPFAM" id="SSF54909">
    <property type="entry name" value="Dimeric alpha+beta barrel"/>
    <property type="match status" value="1"/>
</dbReference>
<dbReference type="Proteomes" id="UP001501585">
    <property type="component" value="Unassembled WGS sequence"/>
</dbReference>
<dbReference type="InterPro" id="IPR000485">
    <property type="entry name" value="AsnC-type_HTH_dom"/>
</dbReference>
<dbReference type="Pfam" id="PF01037">
    <property type="entry name" value="AsnC_trans_reg"/>
    <property type="match status" value="1"/>
</dbReference>
<dbReference type="InterPro" id="IPR011008">
    <property type="entry name" value="Dimeric_a/b-barrel"/>
</dbReference>
<keyword evidence="2" id="KW-0238">DNA-binding</keyword>
<dbReference type="InterPro" id="IPR011991">
    <property type="entry name" value="ArsR-like_HTH"/>
</dbReference>
<dbReference type="SUPFAM" id="SSF46785">
    <property type="entry name" value="Winged helix' DNA-binding domain"/>
    <property type="match status" value="1"/>
</dbReference>
<proteinExistence type="predicted"/>
<protein>
    <submittedName>
        <fullName evidence="5">Lrp/AsnC family transcriptional regulator</fullName>
    </submittedName>
</protein>
<dbReference type="CDD" id="cd00090">
    <property type="entry name" value="HTH_ARSR"/>
    <property type="match status" value="1"/>
</dbReference>
<evidence type="ECO:0000313" key="6">
    <source>
        <dbReference type="Proteomes" id="UP001501585"/>
    </source>
</evidence>
<dbReference type="InterPro" id="IPR019887">
    <property type="entry name" value="Tscrpt_reg_AsnC/Lrp_C"/>
</dbReference>
<dbReference type="RefSeq" id="WP_344106116.1">
    <property type="nucleotide sequence ID" value="NZ_BAAAPC010000017.1"/>
</dbReference>
<dbReference type="PROSITE" id="PS50956">
    <property type="entry name" value="HTH_ASNC_2"/>
    <property type="match status" value="1"/>
</dbReference>
<evidence type="ECO:0000313" key="5">
    <source>
        <dbReference type="EMBL" id="GAA2006611.1"/>
    </source>
</evidence>
<feature type="domain" description="HTH asnC-type" evidence="4">
    <location>
        <begin position="7"/>
        <end position="68"/>
    </location>
</feature>
<sequence length="159" mass="17826">MTENMRLDSTDLEILRVLQNNARITNRELAATVGIAASTCLDRVNRMRENGVILGYRLQVAPEALGRPIQAFLTIRAQHRRELLTALAEHIRAQPETRALYHLAGRDDFLVLVAAESVADLQRLVIDELTGRPEINQVQTTLVFQEWEGGPLLPPDGPR</sequence>
<dbReference type="Gene3D" id="3.30.70.920">
    <property type="match status" value="1"/>
</dbReference>
<name>A0ABN2TE77_9ACTN</name>
<keyword evidence="1" id="KW-0805">Transcription regulation</keyword>
<dbReference type="Pfam" id="PF13412">
    <property type="entry name" value="HTH_24"/>
    <property type="match status" value="1"/>
</dbReference>